<feature type="binding site" evidence="3">
    <location>
        <position position="77"/>
    </location>
    <ligand>
        <name>Cu cation</name>
        <dbReference type="ChEBI" id="CHEBI:23378"/>
    </ligand>
</feature>
<dbReference type="AlphaFoldDB" id="A0A839ELW4"/>
<evidence type="ECO:0000313" key="7">
    <source>
        <dbReference type="EMBL" id="MBA8877477.1"/>
    </source>
</evidence>
<dbReference type="InterPro" id="IPR013766">
    <property type="entry name" value="Thioredoxin_domain"/>
</dbReference>
<proteinExistence type="inferred from homology"/>
<keyword evidence="8" id="KW-1185">Reference proteome</keyword>
<dbReference type="FunFam" id="3.40.30.10:FF:000013">
    <property type="entry name" value="Blast:Protein SCO1 homolog, mitochondrial"/>
    <property type="match status" value="1"/>
</dbReference>
<dbReference type="Gene3D" id="3.40.30.10">
    <property type="entry name" value="Glutaredoxin"/>
    <property type="match status" value="1"/>
</dbReference>
<sequence length="197" mass="22087">MMNVRRVRIALWSVIALLMIFLAFTYYSARKGNEIAPVSLGAPFQLIDQNGAPITEAAFQGHPTALFFGFTHCPEVCPTTLFEMAGWLKALGDEGKDLRVFFISVDPERDTPEVMKGYTAAFTDRITGITGDPKEVEKLIKSWKIYARKVPTENGDYTMDHTASVMLLDRDARLKSTIDYKETTETALKKLRLLIGS</sequence>
<keyword evidence="5" id="KW-0472">Membrane</keyword>
<evidence type="ECO:0000256" key="5">
    <source>
        <dbReference type="SAM" id="Phobius"/>
    </source>
</evidence>
<evidence type="ECO:0000256" key="4">
    <source>
        <dbReference type="PIRSR" id="PIRSR603782-2"/>
    </source>
</evidence>
<evidence type="ECO:0000313" key="8">
    <source>
        <dbReference type="Proteomes" id="UP000549052"/>
    </source>
</evidence>
<feature type="transmembrane region" description="Helical" evidence="5">
    <location>
        <begin position="9"/>
        <end position="29"/>
    </location>
</feature>
<feature type="binding site" evidence="3">
    <location>
        <position position="161"/>
    </location>
    <ligand>
        <name>Cu cation</name>
        <dbReference type="ChEBI" id="CHEBI:23378"/>
    </ligand>
</feature>
<dbReference type="Pfam" id="PF02630">
    <property type="entry name" value="SCO1-SenC"/>
    <property type="match status" value="1"/>
</dbReference>
<evidence type="ECO:0000259" key="6">
    <source>
        <dbReference type="PROSITE" id="PS51352"/>
    </source>
</evidence>
<evidence type="ECO:0000256" key="3">
    <source>
        <dbReference type="PIRSR" id="PIRSR603782-1"/>
    </source>
</evidence>
<keyword evidence="5" id="KW-1133">Transmembrane helix</keyword>
<dbReference type="SUPFAM" id="SSF52833">
    <property type="entry name" value="Thioredoxin-like"/>
    <property type="match status" value="1"/>
</dbReference>
<keyword evidence="2 3" id="KW-0186">Copper</keyword>
<evidence type="ECO:0000256" key="2">
    <source>
        <dbReference type="ARBA" id="ARBA00023008"/>
    </source>
</evidence>
<dbReference type="PANTHER" id="PTHR12151:SF25">
    <property type="entry name" value="LINALOOL DEHYDRATASE_ISOMERASE DOMAIN-CONTAINING PROTEIN"/>
    <property type="match status" value="1"/>
</dbReference>
<comment type="similarity">
    <text evidence="1">Belongs to the SCO1/2 family.</text>
</comment>
<dbReference type="EMBL" id="JACGXN010000001">
    <property type="protein sequence ID" value="MBA8877477.1"/>
    <property type="molecule type" value="Genomic_DNA"/>
</dbReference>
<name>A0A839ELW4_9HYPH</name>
<gene>
    <name evidence="7" type="ORF">FHW16_001159</name>
</gene>
<organism evidence="7 8">
    <name type="scientific">Phyllobacterium myrsinacearum</name>
    <dbReference type="NCBI Taxonomy" id="28101"/>
    <lineage>
        <taxon>Bacteria</taxon>
        <taxon>Pseudomonadati</taxon>
        <taxon>Pseudomonadota</taxon>
        <taxon>Alphaproteobacteria</taxon>
        <taxon>Hyphomicrobiales</taxon>
        <taxon>Phyllobacteriaceae</taxon>
        <taxon>Phyllobacterium</taxon>
    </lineage>
</organism>
<dbReference type="CDD" id="cd02968">
    <property type="entry name" value="SCO"/>
    <property type="match status" value="1"/>
</dbReference>
<feature type="domain" description="Thioredoxin" evidence="6">
    <location>
        <begin position="35"/>
        <end position="193"/>
    </location>
</feature>
<reference evidence="7 8" key="1">
    <citation type="submission" date="2020-07" db="EMBL/GenBank/DDBJ databases">
        <title>Genomic Encyclopedia of Type Strains, Phase IV (KMG-V): Genome sequencing to study the core and pangenomes of soil and plant-associated prokaryotes.</title>
        <authorList>
            <person name="Whitman W."/>
        </authorList>
    </citation>
    <scope>NUCLEOTIDE SEQUENCE [LARGE SCALE GENOMIC DNA]</scope>
    <source>
        <strain evidence="7 8">AN3</strain>
    </source>
</reference>
<evidence type="ECO:0000256" key="1">
    <source>
        <dbReference type="ARBA" id="ARBA00010996"/>
    </source>
</evidence>
<accession>A0A839ELW4</accession>
<protein>
    <submittedName>
        <fullName evidence="7">Protein SCO1/2</fullName>
    </submittedName>
</protein>
<dbReference type="InterPro" id="IPR036249">
    <property type="entry name" value="Thioredoxin-like_sf"/>
</dbReference>
<feature type="binding site" evidence="3">
    <location>
        <position position="73"/>
    </location>
    <ligand>
        <name>Cu cation</name>
        <dbReference type="ChEBI" id="CHEBI:23378"/>
    </ligand>
</feature>
<dbReference type="PANTHER" id="PTHR12151">
    <property type="entry name" value="ELECTRON TRANSPORT PROTIN SCO1/SENC FAMILY MEMBER"/>
    <property type="match status" value="1"/>
</dbReference>
<keyword evidence="5" id="KW-0812">Transmembrane</keyword>
<dbReference type="InterPro" id="IPR003782">
    <property type="entry name" value="SCO1/SenC"/>
</dbReference>
<keyword evidence="3" id="KW-0479">Metal-binding</keyword>
<dbReference type="PROSITE" id="PS51352">
    <property type="entry name" value="THIOREDOXIN_2"/>
    <property type="match status" value="1"/>
</dbReference>
<dbReference type="Proteomes" id="UP000549052">
    <property type="component" value="Unassembled WGS sequence"/>
</dbReference>
<comment type="caution">
    <text evidence="7">The sequence shown here is derived from an EMBL/GenBank/DDBJ whole genome shotgun (WGS) entry which is preliminary data.</text>
</comment>
<keyword evidence="4" id="KW-1015">Disulfide bond</keyword>
<feature type="disulfide bond" description="Redox-active" evidence="4">
    <location>
        <begin position="73"/>
        <end position="77"/>
    </location>
</feature>
<dbReference type="GO" id="GO:0046872">
    <property type="term" value="F:metal ion binding"/>
    <property type="evidence" value="ECO:0007669"/>
    <property type="project" value="UniProtKB-KW"/>
</dbReference>